<sequence>MTDNEYLEKIIRTYQELDQLVPTRPLAIYNLDQKIIFSSMSYKTARGGCAIEGSHGLPDDSGKYTQQQSRNEEKIVLSKRKVIQSINFNFYDGKVQPYTTTKSPLINKNTDNVVGIHVVLQKIMYTNIKFSLLKALEIYDLPLKDYDLSKYKLTKRERQVVFLFLNGLTSQEIASVLSKADGKELSKSAIDAVFSNQLRVKFDVYSRESLYQELIRLGFYRMIPNDLMVNIKLQISDVEIY</sequence>
<protein>
    <recommendedName>
        <fullName evidence="5">LuxR family transcriptional regulator</fullName>
    </recommendedName>
</protein>
<dbReference type="Proteomes" id="UP000681131">
    <property type="component" value="Chromosome"/>
</dbReference>
<dbReference type="InterPro" id="IPR036388">
    <property type="entry name" value="WH-like_DNA-bd_sf"/>
</dbReference>
<gene>
    <name evidence="1" type="ORF">CDH04_04770</name>
    <name evidence="2" type="ORF">FZC43_04775</name>
</gene>
<evidence type="ECO:0000313" key="2">
    <source>
        <dbReference type="EMBL" id="QIW12001.1"/>
    </source>
</evidence>
<dbReference type="EMBL" id="CP043424">
    <property type="protein sequence ID" value="QIW12001.1"/>
    <property type="molecule type" value="Genomic_DNA"/>
</dbReference>
<dbReference type="SUPFAM" id="SSF46894">
    <property type="entry name" value="C-terminal effector domain of the bipartite response regulators"/>
    <property type="match status" value="1"/>
</dbReference>
<dbReference type="Gene3D" id="1.10.10.10">
    <property type="entry name" value="Winged helix-like DNA-binding domain superfamily/Winged helix DNA-binding domain"/>
    <property type="match status" value="1"/>
</dbReference>
<dbReference type="GO" id="GO:0006355">
    <property type="term" value="P:regulation of DNA-templated transcription"/>
    <property type="evidence" value="ECO:0007669"/>
    <property type="project" value="InterPro"/>
</dbReference>
<evidence type="ECO:0000313" key="3">
    <source>
        <dbReference type="Proteomes" id="UP000251120"/>
    </source>
</evidence>
<organism evidence="1 3">
    <name type="scientific">Francisella adeliensis</name>
    <dbReference type="NCBI Taxonomy" id="2007306"/>
    <lineage>
        <taxon>Bacteria</taxon>
        <taxon>Pseudomonadati</taxon>
        <taxon>Pseudomonadota</taxon>
        <taxon>Gammaproteobacteria</taxon>
        <taxon>Thiotrichales</taxon>
        <taxon>Francisellaceae</taxon>
        <taxon>Francisella</taxon>
    </lineage>
</organism>
<proteinExistence type="predicted"/>
<dbReference type="Proteomes" id="UP000251120">
    <property type="component" value="Chromosome"/>
</dbReference>
<dbReference type="GO" id="GO:0003677">
    <property type="term" value="F:DNA binding"/>
    <property type="evidence" value="ECO:0007669"/>
    <property type="project" value="InterPro"/>
</dbReference>
<dbReference type="EMBL" id="CP021781">
    <property type="protein sequence ID" value="AXA33767.1"/>
    <property type="molecule type" value="Genomic_DNA"/>
</dbReference>
<keyword evidence="4" id="KW-1185">Reference proteome</keyword>
<dbReference type="InterPro" id="IPR016032">
    <property type="entry name" value="Sig_transdc_resp-reg_C-effctor"/>
</dbReference>
<reference evidence="1 3" key="1">
    <citation type="submission" date="2017-06" db="EMBL/GenBank/DDBJ databases">
        <title>Complete genome of Francisella adeliensis.</title>
        <authorList>
            <person name="Vallesi A."/>
            <person name="Sjodin A."/>
        </authorList>
    </citation>
    <scope>NUCLEOTIDE SEQUENCE [LARGE SCALE GENOMIC DNA]</scope>
    <source>
        <strain evidence="1 3">FDC440</strain>
    </source>
</reference>
<evidence type="ECO:0000313" key="1">
    <source>
        <dbReference type="EMBL" id="AXA33767.1"/>
    </source>
</evidence>
<dbReference type="OrthoDB" id="9016132at2"/>
<dbReference type="KEGG" id="fad:CDH04_04770"/>
<accession>A0A2Z4XXY5</accession>
<dbReference type="AlphaFoldDB" id="A0A2Z4XXY5"/>
<evidence type="ECO:0008006" key="5">
    <source>
        <dbReference type="Google" id="ProtNLM"/>
    </source>
</evidence>
<evidence type="ECO:0000313" key="4">
    <source>
        <dbReference type="Proteomes" id="UP000681131"/>
    </source>
</evidence>
<name>A0A2Z4XXY5_9GAMM</name>
<dbReference type="RefSeq" id="WP_112869941.1">
    <property type="nucleotide sequence ID" value="NZ_CP021781.1"/>
</dbReference>
<reference evidence="2 4" key="2">
    <citation type="submission" date="2019-08" db="EMBL/GenBank/DDBJ databases">
        <title>Complete genome sequences of Francisella adeliensis (FSC1325 and FSC1326).</title>
        <authorList>
            <person name="Ohrman C."/>
            <person name="Uneklint I."/>
            <person name="Vallesi A."/>
            <person name="Karlsson L."/>
            <person name="Sjodin A."/>
        </authorList>
    </citation>
    <scope>NUCLEOTIDE SEQUENCE [LARGE SCALE GENOMIC DNA]</scope>
    <source>
        <strain evidence="2 4">FSC1325</strain>
    </source>
</reference>